<evidence type="ECO:0000313" key="3">
    <source>
        <dbReference type="Proteomes" id="UP000276588"/>
    </source>
</evidence>
<sequence length="71" mass="7374">MAQYYDYVLGVIPLVLVGLTTLLTLAGFELTTAIPVGAGVAALIIGHALFVNMPTQPTAESAEASQRVNAE</sequence>
<dbReference type="Pfam" id="PF26047">
    <property type="entry name" value="DUF8015"/>
    <property type="match status" value="1"/>
</dbReference>
<reference evidence="2 3" key="1">
    <citation type="submission" date="2018-06" db="EMBL/GenBank/DDBJ databases">
        <title>Halonotius sp. F13-13 a new haloarchaeeon isolated from a solar saltern from Isla Cristina, Huelva, Spain.</title>
        <authorList>
            <person name="Duran-Viseras A."/>
            <person name="Sanchez-Porro C."/>
            <person name="Ventosa A."/>
        </authorList>
    </citation>
    <scope>NUCLEOTIDE SEQUENCE [LARGE SCALE GENOMIC DNA]</scope>
    <source>
        <strain evidence="2 3">F13-13</strain>
    </source>
</reference>
<dbReference type="Proteomes" id="UP000276588">
    <property type="component" value="Unassembled WGS sequence"/>
</dbReference>
<comment type="caution">
    <text evidence="2">The sequence shown here is derived from an EMBL/GenBank/DDBJ whole genome shotgun (WGS) entry which is preliminary data.</text>
</comment>
<dbReference type="InterPro" id="IPR058328">
    <property type="entry name" value="DUF8015"/>
</dbReference>
<keyword evidence="1" id="KW-0472">Membrane</keyword>
<dbReference type="EMBL" id="QKNY01000018">
    <property type="protein sequence ID" value="RJX42044.1"/>
    <property type="molecule type" value="Genomic_DNA"/>
</dbReference>
<protein>
    <submittedName>
        <fullName evidence="2">Uncharacterized protein</fullName>
    </submittedName>
</protein>
<dbReference type="AlphaFoldDB" id="A0A3A6PJ82"/>
<dbReference type="OrthoDB" id="299397at2157"/>
<feature type="transmembrane region" description="Helical" evidence="1">
    <location>
        <begin position="7"/>
        <end position="26"/>
    </location>
</feature>
<gene>
    <name evidence="2" type="ORF">DM826_10325</name>
</gene>
<dbReference type="RefSeq" id="WP_120103355.1">
    <property type="nucleotide sequence ID" value="NZ_QKNY01000018.1"/>
</dbReference>
<keyword evidence="1" id="KW-0812">Transmembrane</keyword>
<accession>A0A3A6PJ82</accession>
<evidence type="ECO:0000313" key="2">
    <source>
        <dbReference type="EMBL" id="RJX42044.1"/>
    </source>
</evidence>
<keyword evidence="3" id="KW-1185">Reference proteome</keyword>
<keyword evidence="1" id="KW-1133">Transmembrane helix</keyword>
<name>A0A3A6PJ82_9EURY</name>
<proteinExistence type="predicted"/>
<feature type="transmembrane region" description="Helical" evidence="1">
    <location>
        <begin position="32"/>
        <end position="51"/>
    </location>
</feature>
<organism evidence="2 3">
    <name type="scientific">Halonotius aquaticus</name>
    <dbReference type="NCBI Taxonomy" id="2216978"/>
    <lineage>
        <taxon>Archaea</taxon>
        <taxon>Methanobacteriati</taxon>
        <taxon>Methanobacteriota</taxon>
        <taxon>Stenosarchaea group</taxon>
        <taxon>Halobacteria</taxon>
        <taxon>Halobacteriales</taxon>
        <taxon>Haloferacaceae</taxon>
        <taxon>Halonotius</taxon>
    </lineage>
</organism>
<evidence type="ECO:0000256" key="1">
    <source>
        <dbReference type="SAM" id="Phobius"/>
    </source>
</evidence>